<sequence length="156" mass="16869">MNKLPSMTLAALLVTASASAAVSEQTWGDWFGNTGGMEFALNSMNKAGEQLTISCGDHQMVVTYQQIQENYSATSVEGLKDVYLMINGKKYGLDNDRPLRGDAIPAQQAFDALKQSGPKDKIAFTSLQSGESKPFSARGLAQALKDVSWQDCLDQP</sequence>
<organism evidence="2 3">
    <name type="scientific">Serratia fonticola</name>
    <dbReference type="NCBI Taxonomy" id="47917"/>
    <lineage>
        <taxon>Bacteria</taxon>
        <taxon>Pseudomonadati</taxon>
        <taxon>Pseudomonadota</taxon>
        <taxon>Gammaproteobacteria</taxon>
        <taxon>Enterobacterales</taxon>
        <taxon>Yersiniaceae</taxon>
        <taxon>Serratia</taxon>
    </lineage>
</organism>
<dbReference type="Proteomes" id="UP001224622">
    <property type="component" value="Unassembled WGS sequence"/>
</dbReference>
<dbReference type="AlphaFoldDB" id="A0AAJ1YGD4"/>
<evidence type="ECO:0000256" key="1">
    <source>
        <dbReference type="SAM" id="SignalP"/>
    </source>
</evidence>
<feature type="signal peptide" evidence="1">
    <location>
        <begin position="1"/>
        <end position="20"/>
    </location>
</feature>
<dbReference type="RefSeq" id="WP_309047634.1">
    <property type="nucleotide sequence ID" value="NZ_JAVIGA010000013.1"/>
</dbReference>
<comment type="caution">
    <text evidence="2">The sequence shown here is derived from an EMBL/GenBank/DDBJ whole genome shotgun (WGS) entry which is preliminary data.</text>
</comment>
<name>A0AAJ1YGD4_SERFO</name>
<evidence type="ECO:0000313" key="3">
    <source>
        <dbReference type="Proteomes" id="UP001224622"/>
    </source>
</evidence>
<feature type="chain" id="PRO_5042589152" evidence="1">
    <location>
        <begin position="21"/>
        <end position="156"/>
    </location>
</feature>
<protein>
    <submittedName>
        <fullName evidence="2">Uncharacterized protein</fullName>
    </submittedName>
</protein>
<keyword evidence="1" id="KW-0732">Signal</keyword>
<reference evidence="2" key="1">
    <citation type="submission" date="2023-08" db="EMBL/GenBank/DDBJ databases">
        <title>The Comparative Genomic Analysis of Yersiniaceae from Polar Regions.</title>
        <authorList>
            <person name="Goncharov A."/>
            <person name="Aslanov B."/>
            <person name="Kolodzhieva V."/>
            <person name="Azarov D."/>
            <person name="Mochov A."/>
            <person name="Lebedeva E."/>
        </authorList>
    </citation>
    <scope>NUCLEOTIDE SEQUENCE</scope>
    <source>
        <strain evidence="2">Vf</strain>
    </source>
</reference>
<proteinExistence type="predicted"/>
<accession>A0AAJ1YGD4</accession>
<dbReference type="EMBL" id="JAVIGA010000013">
    <property type="protein sequence ID" value="MDQ9127444.1"/>
    <property type="molecule type" value="Genomic_DNA"/>
</dbReference>
<evidence type="ECO:0000313" key="2">
    <source>
        <dbReference type="EMBL" id="MDQ9127444.1"/>
    </source>
</evidence>
<gene>
    <name evidence="2" type="ORF">RDT67_13505</name>
</gene>